<dbReference type="SMART" id="SM01361">
    <property type="entry name" value="A2M_recep"/>
    <property type="match status" value="1"/>
</dbReference>
<evidence type="ECO:0000259" key="2">
    <source>
        <dbReference type="SMART" id="SM01361"/>
    </source>
</evidence>
<sequence>MLRYYELAFFVVCYFNTKPYLTYLKNFVDFAGVPNTESIWVTSWAITVIKEAVDPVWEQYGLFIDPELLNSTVIWLVSQQNAVNGSWGEIGPVYDRKFHSNWTKNWDGSDVKLNLSLTAQCLIALKVNSDIRGQAAKLVSNAVNKARMYLELHFTKITDSFERAIVTYALHLTNSPIKDLAFQLLVSTRHKNDYGIYWSNWQIPRMKIYWPSKNPRHNWKPESNHEAHAVAATAYALLTHIYRAEQQNKYEIMTWLQTQRNHIGGMSSTYDTLLAHKALVLYAIGTGDSIQSYNMNINFTSSSSNDLDVNYVTINDSNIIQLQQYDIENVWGNLLVDGQGTGYALVQLKVEYNVEYPWLIRKPPYEAFNMSVHTQLYGRNFSHIDYHVCLSWLAQNLEVLGSNKSGHAQFQIQIPTGYRVEERWLKELITYTRNLGDGENAPGPTVNFLFDYLDLEPICFTFTAIRYIPVANLSRYYEMKVFEYHEPGNANRSMYYLRDIFGLDICEVCGSYQCPYCPHYAFAITIFQASPLVILSFICVGFVFVQGFFLDT</sequence>
<dbReference type="Pfam" id="PF07677">
    <property type="entry name" value="A2M_recep"/>
    <property type="match status" value="1"/>
</dbReference>
<dbReference type="PANTHER" id="PTHR11412:SF146">
    <property type="entry name" value="CD109 ANTIGEN"/>
    <property type="match status" value="1"/>
</dbReference>
<dbReference type="SUPFAM" id="SSF48239">
    <property type="entry name" value="Terpenoid cyclases/Protein prenyltransferases"/>
    <property type="match status" value="1"/>
</dbReference>
<dbReference type="InterPro" id="IPR036595">
    <property type="entry name" value="A-macroglobulin_rcpt-bd_sf"/>
</dbReference>
<protein>
    <submittedName>
        <fullName evidence="3">CD109 antigen-like protein</fullName>
    </submittedName>
</protein>
<dbReference type="Proteomes" id="UP000276133">
    <property type="component" value="Unassembled WGS sequence"/>
</dbReference>
<keyword evidence="1" id="KW-1133">Transmembrane helix</keyword>
<dbReference type="PANTHER" id="PTHR11412">
    <property type="entry name" value="MACROGLOBULIN / COMPLEMENT"/>
    <property type="match status" value="1"/>
</dbReference>
<feature type="domain" description="Alpha-macroglobulin receptor-binding" evidence="2">
    <location>
        <begin position="405"/>
        <end position="495"/>
    </location>
</feature>
<evidence type="ECO:0000313" key="4">
    <source>
        <dbReference type="Proteomes" id="UP000276133"/>
    </source>
</evidence>
<dbReference type="STRING" id="10195.A0A3M7R863"/>
<dbReference type="Gene3D" id="2.60.40.690">
    <property type="entry name" value="Alpha-macroglobulin, receptor-binding domain"/>
    <property type="match status" value="1"/>
</dbReference>
<organism evidence="3 4">
    <name type="scientific">Brachionus plicatilis</name>
    <name type="common">Marine rotifer</name>
    <name type="synonym">Brachionus muelleri</name>
    <dbReference type="NCBI Taxonomy" id="10195"/>
    <lineage>
        <taxon>Eukaryota</taxon>
        <taxon>Metazoa</taxon>
        <taxon>Spiralia</taxon>
        <taxon>Gnathifera</taxon>
        <taxon>Rotifera</taxon>
        <taxon>Eurotatoria</taxon>
        <taxon>Monogononta</taxon>
        <taxon>Pseudotrocha</taxon>
        <taxon>Ploima</taxon>
        <taxon>Brachionidae</taxon>
        <taxon>Brachionus</taxon>
    </lineage>
</organism>
<keyword evidence="1" id="KW-0472">Membrane</keyword>
<gene>
    <name evidence="3" type="ORF">BpHYR1_012306</name>
</gene>
<evidence type="ECO:0000313" key="3">
    <source>
        <dbReference type="EMBL" id="RNA19415.1"/>
    </source>
</evidence>
<dbReference type="InterPro" id="IPR011626">
    <property type="entry name" value="Alpha-macroglobulin_TED"/>
</dbReference>
<feature type="transmembrane region" description="Helical" evidence="1">
    <location>
        <begin position="520"/>
        <end position="545"/>
    </location>
</feature>
<dbReference type="SUPFAM" id="SSF49410">
    <property type="entry name" value="Alpha-macroglobulin receptor domain"/>
    <property type="match status" value="1"/>
</dbReference>
<dbReference type="GO" id="GO:0005615">
    <property type="term" value="C:extracellular space"/>
    <property type="evidence" value="ECO:0007669"/>
    <property type="project" value="InterPro"/>
</dbReference>
<evidence type="ECO:0000256" key="1">
    <source>
        <dbReference type="SAM" id="Phobius"/>
    </source>
</evidence>
<dbReference type="Pfam" id="PF07678">
    <property type="entry name" value="TED_complement"/>
    <property type="match status" value="1"/>
</dbReference>
<keyword evidence="4" id="KW-1185">Reference proteome</keyword>
<name>A0A3M7R863_BRAPC</name>
<dbReference type="AlphaFoldDB" id="A0A3M7R863"/>
<dbReference type="InterPro" id="IPR050473">
    <property type="entry name" value="A2M/Complement_sys"/>
</dbReference>
<dbReference type="InterPro" id="IPR009048">
    <property type="entry name" value="A-macroglobulin_rcpt-bd"/>
</dbReference>
<dbReference type="Gene3D" id="1.50.10.20">
    <property type="match status" value="1"/>
</dbReference>
<dbReference type="EMBL" id="REGN01004047">
    <property type="protein sequence ID" value="RNA19415.1"/>
    <property type="molecule type" value="Genomic_DNA"/>
</dbReference>
<dbReference type="InterPro" id="IPR008930">
    <property type="entry name" value="Terpenoid_cyclase/PrenylTrfase"/>
</dbReference>
<reference evidence="3 4" key="1">
    <citation type="journal article" date="2018" name="Sci. Rep.">
        <title>Genomic signatures of local adaptation to the degree of environmental predictability in rotifers.</title>
        <authorList>
            <person name="Franch-Gras L."/>
            <person name="Hahn C."/>
            <person name="Garcia-Roger E.M."/>
            <person name="Carmona M.J."/>
            <person name="Serra M."/>
            <person name="Gomez A."/>
        </authorList>
    </citation>
    <scope>NUCLEOTIDE SEQUENCE [LARGE SCALE GENOMIC DNA]</scope>
    <source>
        <strain evidence="3">HYR1</strain>
    </source>
</reference>
<dbReference type="OrthoDB" id="6425527at2759"/>
<accession>A0A3M7R863</accession>
<proteinExistence type="predicted"/>
<keyword evidence="1" id="KW-0812">Transmembrane</keyword>
<comment type="caution">
    <text evidence="3">The sequence shown here is derived from an EMBL/GenBank/DDBJ whole genome shotgun (WGS) entry which is preliminary data.</text>
</comment>